<comment type="caution">
    <text evidence="4">The sequence shown here is derived from an EMBL/GenBank/DDBJ whole genome shotgun (WGS) entry which is preliminary data.</text>
</comment>
<dbReference type="InterPro" id="IPR057326">
    <property type="entry name" value="KR_dom"/>
</dbReference>
<dbReference type="STRING" id="1806994.A0A507C6I7"/>
<evidence type="ECO:0000259" key="3">
    <source>
        <dbReference type="SMART" id="SM00822"/>
    </source>
</evidence>
<dbReference type="Gene3D" id="1.10.287.4290">
    <property type="match status" value="2"/>
</dbReference>
<reference evidence="4 5" key="1">
    <citation type="journal article" date="2019" name="Sci. Rep.">
        <title>Comparative genomics of chytrid fungi reveal insights into the obligate biotrophic and pathogenic lifestyle of Synchytrium endobioticum.</title>
        <authorList>
            <person name="van de Vossenberg B.T.L.H."/>
            <person name="Warris S."/>
            <person name="Nguyen H.D.T."/>
            <person name="van Gent-Pelzer M.P.E."/>
            <person name="Joly D.L."/>
            <person name="van de Geest H.C."/>
            <person name="Bonants P.J.M."/>
            <person name="Smith D.S."/>
            <person name="Levesque C.A."/>
            <person name="van der Lee T.A.J."/>
        </authorList>
    </citation>
    <scope>NUCLEOTIDE SEQUENCE [LARGE SCALE GENOMIC DNA]</scope>
    <source>
        <strain evidence="4 5">JEL517</strain>
    </source>
</reference>
<dbReference type="SMART" id="SM00822">
    <property type="entry name" value="PKS_KR"/>
    <property type="match status" value="1"/>
</dbReference>
<evidence type="ECO:0000256" key="1">
    <source>
        <dbReference type="ARBA" id="ARBA00006484"/>
    </source>
</evidence>
<proteinExistence type="inferred from homology"/>
<dbReference type="RefSeq" id="XP_031024528.1">
    <property type="nucleotide sequence ID" value="XM_031169434.1"/>
</dbReference>
<dbReference type="GeneID" id="42004731"/>
<dbReference type="SUPFAM" id="SSF51735">
    <property type="entry name" value="NAD(P)-binding Rossmann-fold domains"/>
    <property type="match status" value="2"/>
</dbReference>
<feature type="domain" description="Ketoreductase" evidence="3">
    <location>
        <begin position="318"/>
        <end position="506"/>
    </location>
</feature>
<dbReference type="Gene3D" id="3.40.50.720">
    <property type="entry name" value="NAD(P)-binding Rossmann-like Domain"/>
    <property type="match status" value="2"/>
</dbReference>
<comment type="similarity">
    <text evidence="1">Belongs to the short-chain dehydrogenases/reductases (SDR) family.</text>
</comment>
<dbReference type="CDD" id="cd05353">
    <property type="entry name" value="hydroxyacyl-CoA-like_DH_SDR_c-like"/>
    <property type="match status" value="2"/>
</dbReference>
<dbReference type="PANTHER" id="PTHR45024:SF2">
    <property type="entry name" value="SCP2 DOMAIN-CONTAINING PROTEIN"/>
    <property type="match status" value="1"/>
</dbReference>
<dbReference type="EMBL" id="QEAO01000019">
    <property type="protein sequence ID" value="TPX33586.1"/>
    <property type="molecule type" value="Genomic_DNA"/>
</dbReference>
<dbReference type="PRINTS" id="PR00080">
    <property type="entry name" value="SDRFAMILY"/>
</dbReference>
<accession>A0A507C6I7</accession>
<dbReference type="FunFam" id="3.40.50.720:FF:000084">
    <property type="entry name" value="Short-chain dehydrogenase reductase"/>
    <property type="match status" value="2"/>
</dbReference>
<organism evidence="4 5">
    <name type="scientific">Synchytrium microbalum</name>
    <dbReference type="NCBI Taxonomy" id="1806994"/>
    <lineage>
        <taxon>Eukaryota</taxon>
        <taxon>Fungi</taxon>
        <taxon>Fungi incertae sedis</taxon>
        <taxon>Chytridiomycota</taxon>
        <taxon>Chytridiomycota incertae sedis</taxon>
        <taxon>Chytridiomycetes</taxon>
        <taxon>Synchytriales</taxon>
        <taxon>Synchytriaceae</taxon>
        <taxon>Synchytrium</taxon>
    </lineage>
</organism>
<dbReference type="PRINTS" id="PR00081">
    <property type="entry name" value="GDHRDH"/>
</dbReference>
<dbReference type="PANTHER" id="PTHR45024">
    <property type="entry name" value="DEHYDROGENASES, SHORT CHAIN"/>
    <property type="match status" value="1"/>
</dbReference>
<dbReference type="Proteomes" id="UP000319731">
    <property type="component" value="Unassembled WGS sequence"/>
</dbReference>
<evidence type="ECO:0000313" key="5">
    <source>
        <dbReference type="Proteomes" id="UP000319731"/>
    </source>
</evidence>
<protein>
    <recommendedName>
        <fullName evidence="3">Ketoreductase domain-containing protein</fullName>
    </recommendedName>
</protein>
<gene>
    <name evidence="4" type="ORF">SmJEL517_g03506</name>
</gene>
<keyword evidence="5" id="KW-1185">Reference proteome</keyword>
<evidence type="ECO:0000256" key="2">
    <source>
        <dbReference type="ARBA" id="ARBA00023002"/>
    </source>
</evidence>
<dbReference type="InterPro" id="IPR002347">
    <property type="entry name" value="SDR_fam"/>
</dbReference>
<sequence>MALRFDGKVVIVSGAGNGLGKSHALFFASRGAKVVVNDLGGGTTGSGSGKRSADLVVEEIRAAGGTAVANYDSVEDGDKIVETAIKAFGTVHIVINNAGILRDKSIGRMTDEDWFLIYRVHVWGTYKITKAAWPHFQKQKYGRVINTTSAAGIYGNFGQANYASCKLAVHGFTLSLKLEGAKHNINTNTIAPLAGTRLLASVAPEQVLKALDPAKVTPLVAWLTHDSCTESGSLFEVGAGWMAKLRRERSEGVQFKLDENFTPQVVNARWNEITSFSRKNEYPGELNVGGGASLAQRLEKARNSPANPKLPNMEFDGRVVIVTGAGAGLGRAYALLFGKLGAKVVVNDLGGSAFGQGASKNAADTVVDEIRAAGGTAVANYDSVVEGEKIVATAVKAFGTVHVVVNNAGILRDKSFQRMSDEDWQLIFNVHLHGSYKVIRAAWEYMKNQNYGRIITTCSTVGIYGNFGQTNYSAAKAAVIALANTCAFEGAKNNILANCIAPSAGTRLTATVMPEDVVKVLDPAFVAPAIVKLCHDSSTVTGRLFEVGVGAVQETRWERTKGVGFKHDAPLSPEDIKSKWSEITDFSKGTSHPTSTAEATRAAYENAGLVARAKV</sequence>
<keyword evidence="2" id="KW-0560">Oxidoreductase</keyword>
<name>A0A507C6I7_9FUNG</name>
<dbReference type="InterPro" id="IPR051687">
    <property type="entry name" value="Peroxisomal_Beta-Oxidation"/>
</dbReference>
<dbReference type="AlphaFoldDB" id="A0A507C6I7"/>
<dbReference type="GO" id="GO:0016491">
    <property type="term" value="F:oxidoreductase activity"/>
    <property type="evidence" value="ECO:0007669"/>
    <property type="project" value="UniProtKB-KW"/>
</dbReference>
<evidence type="ECO:0000313" key="4">
    <source>
        <dbReference type="EMBL" id="TPX33586.1"/>
    </source>
</evidence>
<dbReference type="InterPro" id="IPR036291">
    <property type="entry name" value="NAD(P)-bd_dom_sf"/>
</dbReference>
<dbReference type="Pfam" id="PF00106">
    <property type="entry name" value="adh_short"/>
    <property type="match status" value="2"/>
</dbReference>
<dbReference type="OrthoDB" id="3592703at2759"/>